<dbReference type="InterPro" id="IPR051257">
    <property type="entry name" value="Diverse_CBS-Domain"/>
</dbReference>
<dbReference type="PATRIC" id="fig|1453497.3.peg.1437"/>
<dbReference type="AlphaFoldDB" id="A0A176K2I4"/>
<feature type="domain" description="CBS" evidence="3">
    <location>
        <begin position="94"/>
        <end position="151"/>
    </location>
</feature>
<dbReference type="Pfam" id="PF00571">
    <property type="entry name" value="CBS"/>
    <property type="match status" value="2"/>
</dbReference>
<dbReference type="InterPro" id="IPR000644">
    <property type="entry name" value="CBS_dom"/>
</dbReference>
<dbReference type="PROSITE" id="PS51371">
    <property type="entry name" value="CBS"/>
    <property type="match status" value="1"/>
</dbReference>
<dbReference type="InterPro" id="IPR046342">
    <property type="entry name" value="CBS_dom_sf"/>
</dbReference>
<dbReference type="RefSeq" id="WP_068346286.1">
    <property type="nucleotide sequence ID" value="NZ_JFHK01000004.1"/>
</dbReference>
<dbReference type="Gene3D" id="3.10.580.10">
    <property type="entry name" value="CBS-domain"/>
    <property type="match status" value="1"/>
</dbReference>
<organism evidence="4 5">
    <name type="scientific">Kosmotoga arenicorallina S304</name>
    <dbReference type="NCBI Taxonomy" id="1453497"/>
    <lineage>
        <taxon>Bacteria</taxon>
        <taxon>Thermotogati</taxon>
        <taxon>Thermotogota</taxon>
        <taxon>Thermotogae</taxon>
        <taxon>Kosmotogales</taxon>
        <taxon>Kosmotogaceae</taxon>
        <taxon>Kosmotoga</taxon>
    </lineage>
</organism>
<dbReference type="STRING" id="1453497.AT15_07215"/>
<dbReference type="EMBL" id="JFHK01000004">
    <property type="protein sequence ID" value="OAA31278.1"/>
    <property type="molecule type" value="Genomic_DNA"/>
</dbReference>
<evidence type="ECO:0000313" key="4">
    <source>
        <dbReference type="EMBL" id="OAA31278.1"/>
    </source>
</evidence>
<name>A0A176K2I4_9BACT</name>
<dbReference type="SUPFAM" id="SSF54631">
    <property type="entry name" value="CBS-domain pair"/>
    <property type="match status" value="1"/>
</dbReference>
<proteinExistence type="predicted"/>
<dbReference type="PANTHER" id="PTHR43080">
    <property type="entry name" value="CBS DOMAIN-CONTAINING PROTEIN CBSX3, MITOCHONDRIAL"/>
    <property type="match status" value="1"/>
</dbReference>
<dbReference type="Proteomes" id="UP000077339">
    <property type="component" value="Unassembled WGS sequence"/>
</dbReference>
<accession>A0A176K2I4</accession>
<dbReference type="SMART" id="SM00116">
    <property type="entry name" value="CBS"/>
    <property type="match status" value="2"/>
</dbReference>
<dbReference type="PANTHER" id="PTHR43080:SF2">
    <property type="entry name" value="CBS DOMAIN-CONTAINING PROTEIN"/>
    <property type="match status" value="1"/>
</dbReference>
<evidence type="ECO:0000256" key="2">
    <source>
        <dbReference type="PROSITE-ProRule" id="PRU00703"/>
    </source>
</evidence>
<reference evidence="4 5" key="1">
    <citation type="submission" date="2014-02" db="EMBL/GenBank/DDBJ databases">
        <title>Kosmotoga genome sequencing.</title>
        <authorList>
            <person name="Pollo S.M."/>
            <person name="Charchuk R."/>
            <person name="Nesbo C.L."/>
        </authorList>
    </citation>
    <scope>NUCLEOTIDE SEQUENCE [LARGE SCALE GENOMIC DNA]</scope>
    <source>
        <strain evidence="4 5">S304</strain>
    </source>
</reference>
<dbReference type="OrthoDB" id="37480at2"/>
<sequence>MSINLRVKDVCNKITIEAPVVRENDDLNYLITTLVKNPIARTLYVVDNSGKLVGVIPVLYLLKICGYVNYGIIQPGIFLAKNVFILTGKKAKDIMLDPITVTEETSVSEAIKLMLQFEVQEIPVVDENQNVIGDLNSIEILAASFDFKHSG</sequence>
<keyword evidence="1 2" id="KW-0129">CBS domain</keyword>
<comment type="caution">
    <text evidence="4">The sequence shown here is derived from an EMBL/GenBank/DDBJ whole genome shotgun (WGS) entry which is preliminary data.</text>
</comment>
<gene>
    <name evidence="4" type="ORF">AT15_07215</name>
</gene>
<evidence type="ECO:0000259" key="3">
    <source>
        <dbReference type="PROSITE" id="PS51371"/>
    </source>
</evidence>
<protein>
    <recommendedName>
        <fullName evidence="3">CBS domain-containing protein</fullName>
    </recommendedName>
</protein>
<keyword evidence="5" id="KW-1185">Reference proteome</keyword>
<evidence type="ECO:0000256" key="1">
    <source>
        <dbReference type="ARBA" id="ARBA00023122"/>
    </source>
</evidence>
<evidence type="ECO:0000313" key="5">
    <source>
        <dbReference type="Proteomes" id="UP000077339"/>
    </source>
</evidence>